<comment type="similarity">
    <text evidence="1">Belongs to the NFYB/HAP3 subunit family.</text>
</comment>
<keyword evidence="4" id="KW-0010">Activator</keyword>
<comment type="caution">
    <text evidence="8">The sequence shown here is derived from an EMBL/GenBank/DDBJ whole genome shotgun (WGS) entry which is preliminary data.</text>
</comment>
<dbReference type="Gene3D" id="1.10.20.10">
    <property type="entry name" value="Histone, subunit A"/>
    <property type="match status" value="1"/>
</dbReference>
<evidence type="ECO:0000256" key="6">
    <source>
        <dbReference type="SAM" id="MobiDB-lite"/>
    </source>
</evidence>
<accession>A0ABQ8DU63</accession>
<feature type="domain" description="Transcription factor CBF/NF-Y/archaeal histone" evidence="7">
    <location>
        <begin position="55"/>
        <end position="119"/>
    </location>
</feature>
<keyword evidence="2" id="KW-0805">Transcription regulation</keyword>
<dbReference type="InterPro" id="IPR027113">
    <property type="entry name" value="Transc_fact_NFYB/HAP3"/>
</dbReference>
<evidence type="ECO:0000256" key="5">
    <source>
        <dbReference type="ARBA" id="ARBA00023163"/>
    </source>
</evidence>
<evidence type="ECO:0000313" key="8">
    <source>
        <dbReference type="EMBL" id="KAH0932899.1"/>
    </source>
</evidence>
<evidence type="ECO:0000256" key="1">
    <source>
        <dbReference type="ARBA" id="ARBA00009053"/>
    </source>
</evidence>
<proteinExistence type="inferred from homology"/>
<dbReference type="InterPro" id="IPR003956">
    <property type="entry name" value="Transcrpt_fac_NFYB/HAP3_CS"/>
</dbReference>
<evidence type="ECO:0000313" key="9">
    <source>
        <dbReference type="Proteomes" id="UP000824890"/>
    </source>
</evidence>
<dbReference type="PRINTS" id="PR00615">
    <property type="entry name" value="CCAATSUBUNTA"/>
</dbReference>
<dbReference type="PROSITE" id="PS00685">
    <property type="entry name" value="NFYB_HAP3"/>
    <property type="match status" value="1"/>
</dbReference>
<dbReference type="Proteomes" id="UP000824890">
    <property type="component" value="Unassembled WGS sequence"/>
</dbReference>
<keyword evidence="3" id="KW-0238">DNA-binding</keyword>
<reference evidence="8 9" key="1">
    <citation type="submission" date="2021-05" db="EMBL/GenBank/DDBJ databases">
        <title>Genome Assembly of Synthetic Allotetraploid Brassica napus Reveals Homoeologous Exchanges between Subgenomes.</title>
        <authorList>
            <person name="Davis J.T."/>
        </authorList>
    </citation>
    <scope>NUCLEOTIDE SEQUENCE [LARGE SCALE GENOMIC DNA]</scope>
    <source>
        <strain evidence="9">cv. Da-Ae</strain>
        <tissue evidence="8">Seedling</tissue>
    </source>
</reference>
<feature type="region of interest" description="Disordered" evidence="6">
    <location>
        <begin position="363"/>
        <end position="383"/>
    </location>
</feature>
<dbReference type="Pfam" id="PF00808">
    <property type="entry name" value="CBFD_NFYB_HMF"/>
    <property type="match status" value="1"/>
</dbReference>
<feature type="region of interest" description="Disordered" evidence="6">
    <location>
        <begin position="439"/>
        <end position="560"/>
    </location>
</feature>
<dbReference type="PANTHER" id="PTHR11064">
    <property type="entry name" value="CCAAT-BINDING TRANSCRIPTION FACTOR-RELATED"/>
    <property type="match status" value="1"/>
</dbReference>
<keyword evidence="5" id="KW-0804">Transcription</keyword>
<protein>
    <recommendedName>
        <fullName evidence="7">Transcription factor CBF/NF-Y/archaeal histone domain-containing protein</fullName>
    </recommendedName>
</protein>
<dbReference type="SUPFAM" id="SSF47113">
    <property type="entry name" value="Histone-fold"/>
    <property type="match status" value="1"/>
</dbReference>
<feature type="compositionally biased region" description="Low complexity" evidence="6">
    <location>
        <begin position="447"/>
        <end position="459"/>
    </location>
</feature>
<feature type="compositionally biased region" description="Basic and acidic residues" evidence="6">
    <location>
        <begin position="465"/>
        <end position="478"/>
    </location>
</feature>
<evidence type="ECO:0000256" key="4">
    <source>
        <dbReference type="ARBA" id="ARBA00023159"/>
    </source>
</evidence>
<sequence>MEIFTSFNHVNNIVLTASAQISSDFSKALTNYFPISNPGGDGGESGGSVREQDRYLPIANISRIMKKALPPNGKIGKDAKDTVQECVSEFISFITSEASDKCQKEKRKTVNGEDLLWAMSTLGFEDYLEPLKVYLARYRELLLRETDSPSFHLPVYGDNKGSGKSGDSNNRDAAGGVSGEELPHLLVHLDYTELVRLEVASELFRDKEQLQHDQYSCSWNLIPQCLSLILPLCYFLSVSNFCSSKNQESQKHNMDSQEAAREKVDFSQLVRDKESEWNHRRSLAWDSAFFTTPGVLDHEELFGSLKLGENEIDVNQKKDSIKKTLLPCVSSDIATRPSFAWDNAFLTEPGVLDAEELSLVNNGFTSNTQPRNSADSMTTTTEGSRLSVSSIELDLFNDLRASLSNMKETRAQEIQRKLPDGNKRAKWYKLKSQRLSLIPQPKAYTPSSSSSLSSSVSKSLTPRQAKPEKKVVASELGHKGSKSITRSSYSGYKGKDLASSSSGLRLPLPKMGFFDSENEGDKENKEPNASANTRRRHKSKLGTLSPKETPNVLGQHKTRK</sequence>
<organism evidence="8 9">
    <name type="scientific">Brassica napus</name>
    <name type="common">Rape</name>
    <dbReference type="NCBI Taxonomy" id="3708"/>
    <lineage>
        <taxon>Eukaryota</taxon>
        <taxon>Viridiplantae</taxon>
        <taxon>Streptophyta</taxon>
        <taxon>Embryophyta</taxon>
        <taxon>Tracheophyta</taxon>
        <taxon>Spermatophyta</taxon>
        <taxon>Magnoliopsida</taxon>
        <taxon>eudicotyledons</taxon>
        <taxon>Gunneridae</taxon>
        <taxon>Pentapetalae</taxon>
        <taxon>rosids</taxon>
        <taxon>malvids</taxon>
        <taxon>Brassicales</taxon>
        <taxon>Brassicaceae</taxon>
        <taxon>Brassiceae</taxon>
        <taxon>Brassica</taxon>
    </lineage>
</organism>
<dbReference type="EMBL" id="JAGKQM010000003">
    <property type="protein sequence ID" value="KAH0932899.1"/>
    <property type="molecule type" value="Genomic_DNA"/>
</dbReference>
<dbReference type="InterPro" id="IPR003958">
    <property type="entry name" value="CBFA_NFYB_domain"/>
</dbReference>
<feature type="region of interest" description="Disordered" evidence="6">
    <location>
        <begin position="154"/>
        <end position="175"/>
    </location>
</feature>
<name>A0ABQ8DU63_BRANA</name>
<gene>
    <name evidence="8" type="ORF">HID58_010016</name>
</gene>
<evidence type="ECO:0000259" key="7">
    <source>
        <dbReference type="Pfam" id="PF00808"/>
    </source>
</evidence>
<evidence type="ECO:0000256" key="2">
    <source>
        <dbReference type="ARBA" id="ARBA00023015"/>
    </source>
</evidence>
<dbReference type="PANTHER" id="PTHR11064:SF141">
    <property type="entry name" value="NUCLEAR TRANSCRIPTION FACTOR Y SUBUNIT B-1"/>
    <property type="match status" value="1"/>
</dbReference>
<evidence type="ECO:0000256" key="3">
    <source>
        <dbReference type="ARBA" id="ARBA00023125"/>
    </source>
</evidence>
<dbReference type="CDD" id="cd22907">
    <property type="entry name" value="HFD_NFYB"/>
    <property type="match status" value="1"/>
</dbReference>
<dbReference type="InterPro" id="IPR009072">
    <property type="entry name" value="Histone-fold"/>
</dbReference>
<keyword evidence="9" id="KW-1185">Reference proteome</keyword>